<evidence type="ECO:0000313" key="8">
    <source>
        <dbReference type="EMBL" id="MKI17076.1"/>
    </source>
</evidence>
<dbReference type="EMBL" id="AAHMUO010000369">
    <property type="protein sequence ID" value="EBX9824697.1"/>
    <property type="molecule type" value="Genomic_DNA"/>
</dbReference>
<dbReference type="Proteomes" id="UP000839523">
    <property type="component" value="Unassembled WGS sequence"/>
</dbReference>
<organism evidence="2">
    <name type="scientific">Salmonella enterica subsp. enterica serovar Heidelberg</name>
    <dbReference type="NCBI Taxonomy" id="611"/>
    <lineage>
        <taxon>Bacteria</taxon>
        <taxon>Pseudomonadati</taxon>
        <taxon>Pseudomonadota</taxon>
        <taxon>Gammaproteobacteria</taxon>
        <taxon>Enterobacterales</taxon>
        <taxon>Enterobacteriaceae</taxon>
        <taxon>Salmonella</taxon>
    </lineage>
</organism>
<dbReference type="EMBL" id="AAHVPS010000048">
    <property type="protein sequence ID" value="ECA8228235.1"/>
    <property type="molecule type" value="Genomic_DNA"/>
</dbReference>
<protein>
    <submittedName>
        <fullName evidence="2">Uncharacterized protein</fullName>
    </submittedName>
</protein>
<dbReference type="EMBL" id="AAFLTG010000042">
    <property type="protein sequence ID" value="EBH3262525.1"/>
    <property type="molecule type" value="Genomic_DNA"/>
</dbReference>
<reference evidence="2" key="1">
    <citation type="submission" date="2018-07" db="EMBL/GenBank/DDBJ databases">
        <authorList>
            <person name="Ashton P.M."/>
            <person name="Dallman T."/>
            <person name="Nair S."/>
            <person name="De Pinna E."/>
            <person name="Peters T."/>
            <person name="Grant K."/>
        </authorList>
    </citation>
    <scope>NUCLEOTIDE SEQUENCE [LARGE SCALE GENOMIC DNA]</scope>
    <source>
        <strain evidence="7">342962</strain>
        <strain evidence="3">366325</strain>
        <strain evidence="2">370942</strain>
        <strain evidence="8">528468</strain>
        <strain evidence="6">570840</strain>
        <strain evidence="5">577882</strain>
        <strain evidence="4">590848</strain>
        <strain evidence="1">761578</strain>
    </source>
</reference>
<comment type="caution">
    <text evidence="2">The sequence shown here is derived from an EMBL/GenBank/DDBJ whole genome shotgun (WGS) entry which is preliminary data.</text>
</comment>
<evidence type="ECO:0000313" key="3">
    <source>
        <dbReference type="EMBL" id="EBX9824697.1"/>
    </source>
</evidence>
<evidence type="ECO:0000313" key="7">
    <source>
        <dbReference type="EMBL" id="EDH6422520.1"/>
    </source>
</evidence>
<dbReference type="Proteomes" id="UP000839931">
    <property type="component" value="Unassembled WGS sequence"/>
</dbReference>
<proteinExistence type="predicted"/>
<dbReference type="EMBL" id="RUBA01000058">
    <property type="protein sequence ID" value="MKI17076.1"/>
    <property type="molecule type" value="Genomic_DNA"/>
</dbReference>
<accession>A0A3T5ARW1</accession>
<gene>
    <name evidence="7" type="ORF">CB405_23645</name>
    <name evidence="4" type="ORF">D5O51_25695</name>
    <name evidence="5" type="ORF">D5P26_25880</name>
    <name evidence="8" type="ORF">D6R61_25855</name>
    <name evidence="2" type="ORF">DT169_25745</name>
    <name evidence="3" type="ORF">DUB47_25185</name>
    <name evidence="6" type="ORF">EQG90_25350</name>
    <name evidence="1" type="ORF">FKG75_24495</name>
</gene>
<dbReference type="EMBL" id="AAMIHT010000040">
    <property type="protein sequence ID" value="EDH6422520.1"/>
    <property type="molecule type" value="Genomic_DNA"/>
</dbReference>
<sequence length="84" mass="9340">MVTPEAIHRQDNRAMLTVQGEMVVMGGMGEKVEELTHPLQGDLPEMEEEEGMVETVEIRLPQHWAAPGVTAEMVVMVDKVVGQR</sequence>
<dbReference type="RefSeq" id="WP_020833639.1">
    <property type="nucleotide sequence ID" value="NZ_JABFBI010000011.1"/>
</dbReference>
<dbReference type="EMBL" id="AAHMQS010000049">
    <property type="protein sequence ID" value="EBX9259894.1"/>
    <property type="molecule type" value="Genomic_DNA"/>
</dbReference>
<dbReference type="AlphaFoldDB" id="A0A3T5ARW1"/>
<evidence type="ECO:0000313" key="5">
    <source>
        <dbReference type="EMBL" id="EBY6545510.1"/>
    </source>
</evidence>
<dbReference type="EMBL" id="AAHOPA010000046">
    <property type="protein sequence ID" value="EBY6340951.1"/>
    <property type="molecule type" value="Genomic_DNA"/>
</dbReference>
<evidence type="ECO:0000313" key="4">
    <source>
        <dbReference type="EMBL" id="EBY6340951.1"/>
    </source>
</evidence>
<name>A0A3T5ARW1_SALET</name>
<dbReference type="EMBL" id="AAHOQO010000045">
    <property type="protein sequence ID" value="EBY6545510.1"/>
    <property type="molecule type" value="Genomic_DNA"/>
</dbReference>
<evidence type="ECO:0000313" key="6">
    <source>
        <dbReference type="EMBL" id="ECA8228235.1"/>
    </source>
</evidence>
<evidence type="ECO:0000313" key="1">
    <source>
        <dbReference type="EMBL" id="EBH3262525.1"/>
    </source>
</evidence>
<evidence type="ECO:0000313" key="2">
    <source>
        <dbReference type="EMBL" id="EBX9259894.1"/>
    </source>
</evidence>